<dbReference type="Proteomes" id="UP000577724">
    <property type="component" value="Unassembled WGS sequence"/>
</dbReference>
<evidence type="ECO:0000313" key="2">
    <source>
        <dbReference type="Proteomes" id="UP000577724"/>
    </source>
</evidence>
<protein>
    <submittedName>
        <fullName evidence="1">Uncharacterized protein</fullName>
    </submittedName>
</protein>
<accession>A0ABX2MHA0</accession>
<dbReference type="GeneID" id="97130711"/>
<evidence type="ECO:0000313" key="1">
    <source>
        <dbReference type="EMBL" id="NUU54094.1"/>
    </source>
</evidence>
<gene>
    <name evidence="1" type="ORF">HP548_08355</name>
</gene>
<name>A0ABX2MHA0_9BACL</name>
<dbReference type="EMBL" id="JABMCC010000101">
    <property type="protein sequence ID" value="NUU54094.1"/>
    <property type="molecule type" value="Genomic_DNA"/>
</dbReference>
<keyword evidence="2" id="KW-1185">Reference proteome</keyword>
<proteinExistence type="predicted"/>
<organism evidence="1 2">
    <name type="scientific">Paenibacillus taichungensis</name>
    <dbReference type="NCBI Taxonomy" id="484184"/>
    <lineage>
        <taxon>Bacteria</taxon>
        <taxon>Bacillati</taxon>
        <taxon>Bacillota</taxon>
        <taxon>Bacilli</taxon>
        <taxon>Bacillales</taxon>
        <taxon>Paenibacillaceae</taxon>
        <taxon>Paenibacillus</taxon>
    </lineage>
</organism>
<reference evidence="1 2" key="1">
    <citation type="submission" date="2020-05" db="EMBL/GenBank/DDBJ databases">
        <title>Genome Sequencing of Type Strains.</title>
        <authorList>
            <person name="Lemaire J.F."/>
            <person name="Inderbitzin P."/>
            <person name="Gregorio O.A."/>
            <person name="Collins S.B."/>
            <person name="Wespe N."/>
            <person name="Knight-Connoni V."/>
        </authorList>
    </citation>
    <scope>NUCLEOTIDE SEQUENCE [LARGE SCALE GENOMIC DNA]</scope>
    <source>
        <strain evidence="1 2">DSM 19942</strain>
    </source>
</reference>
<sequence>MLFRKDNCGNIAIKSESIGKRDCWHDVGSPIIFLGDGDMMGVVSEVITEIGQTAVIVAGASWLAKSIFSSWLTKNVESHKSELNKSVEQYKSEIQRELQLHQIRNSKLHNDRSEIIKELFSYVTKVTYELGRLGNGNEYKLSDVNEIDEVLASFATYYAGVSIYFEQEILETIEEMLLLSATILVETSDLSAVNTNKADEMLSDIRNFRKVLQKQLSNLLGVQNIL</sequence>
<dbReference type="RefSeq" id="WP_175381375.1">
    <property type="nucleotide sequence ID" value="NZ_CBCRYD010000055.1"/>
</dbReference>
<comment type="caution">
    <text evidence="1">The sequence shown here is derived from an EMBL/GenBank/DDBJ whole genome shotgun (WGS) entry which is preliminary data.</text>
</comment>